<gene>
    <name evidence="2" type="ORF">GCM10022250_34750</name>
</gene>
<protein>
    <submittedName>
        <fullName evidence="2">Uncharacterized protein</fullName>
    </submittedName>
</protein>
<keyword evidence="1" id="KW-1133">Transmembrane helix</keyword>
<keyword evidence="1" id="KW-0472">Membrane</keyword>
<evidence type="ECO:0000313" key="3">
    <source>
        <dbReference type="Proteomes" id="UP001501333"/>
    </source>
</evidence>
<evidence type="ECO:0000256" key="1">
    <source>
        <dbReference type="SAM" id="Phobius"/>
    </source>
</evidence>
<organism evidence="2 3">
    <name type="scientific">Flavobacterium chungbukense</name>
    <dbReference type="NCBI Taxonomy" id="877464"/>
    <lineage>
        <taxon>Bacteria</taxon>
        <taxon>Pseudomonadati</taxon>
        <taxon>Bacteroidota</taxon>
        <taxon>Flavobacteriia</taxon>
        <taxon>Flavobacteriales</taxon>
        <taxon>Flavobacteriaceae</taxon>
        <taxon>Flavobacterium</taxon>
    </lineage>
</organism>
<reference evidence="3" key="1">
    <citation type="journal article" date="2019" name="Int. J. Syst. Evol. Microbiol.">
        <title>The Global Catalogue of Microorganisms (GCM) 10K type strain sequencing project: providing services to taxonomists for standard genome sequencing and annotation.</title>
        <authorList>
            <consortium name="The Broad Institute Genomics Platform"/>
            <consortium name="The Broad Institute Genome Sequencing Center for Infectious Disease"/>
            <person name="Wu L."/>
            <person name="Ma J."/>
        </authorList>
    </citation>
    <scope>NUCLEOTIDE SEQUENCE [LARGE SCALE GENOMIC DNA]</scope>
    <source>
        <strain evidence="3">JCM 17386</strain>
    </source>
</reference>
<name>A0ABP7YJL8_9FLAO</name>
<sequence>MITIQKQLKKNTLQKIITFYNLFFVFLYLQKSRQRLKSFRNPIQIISTAFNQLEKEAENIG</sequence>
<accession>A0ABP7YJL8</accession>
<keyword evidence="1" id="KW-0812">Transmembrane</keyword>
<evidence type="ECO:0000313" key="2">
    <source>
        <dbReference type="EMBL" id="GAA4137225.1"/>
    </source>
</evidence>
<keyword evidence="3" id="KW-1185">Reference proteome</keyword>
<feature type="transmembrane region" description="Helical" evidence="1">
    <location>
        <begin position="12"/>
        <end position="29"/>
    </location>
</feature>
<dbReference type="EMBL" id="BAABAO010000013">
    <property type="protein sequence ID" value="GAA4137225.1"/>
    <property type="molecule type" value="Genomic_DNA"/>
</dbReference>
<dbReference type="Proteomes" id="UP001501333">
    <property type="component" value="Unassembled WGS sequence"/>
</dbReference>
<comment type="caution">
    <text evidence="2">The sequence shown here is derived from an EMBL/GenBank/DDBJ whole genome shotgun (WGS) entry which is preliminary data.</text>
</comment>
<proteinExistence type="predicted"/>